<organism evidence="1 2">
    <name type="scientific">Acetobacter nitrogenifigens DSM 23921 = NBRC 105050</name>
    <dbReference type="NCBI Taxonomy" id="1120919"/>
    <lineage>
        <taxon>Bacteria</taxon>
        <taxon>Pseudomonadati</taxon>
        <taxon>Pseudomonadota</taxon>
        <taxon>Alphaproteobacteria</taxon>
        <taxon>Acetobacterales</taxon>
        <taxon>Acetobacteraceae</taxon>
        <taxon>Acetobacter</taxon>
    </lineage>
</organism>
<dbReference type="RefSeq" id="WP_026396332.1">
    <property type="nucleotide sequence ID" value="NZ_AUBI01000001.1"/>
</dbReference>
<keyword evidence="2" id="KW-1185">Reference proteome</keyword>
<evidence type="ECO:0000313" key="2">
    <source>
        <dbReference type="Proteomes" id="UP000321635"/>
    </source>
</evidence>
<dbReference type="InterPro" id="IPR019596">
    <property type="entry name" value="Phage_Mu_GpM_tail_tub"/>
</dbReference>
<dbReference type="STRING" id="1120919.GCA_000429165_00016"/>
<sequence length="128" mass="13610">MSGTVFRGPLAGTSSVEINGTTWNVVGECQYSVAGSQNETLKGQSAVEGFSQMPKQGYWSATLRDRRDIDGPSTYQGASGLTVICQMANGKIITVDDGWQVEEIAVNTQEGTFELRIDSASVVVDVVG</sequence>
<protein>
    <recommendedName>
        <fullName evidence="3">Phage tail protein</fullName>
    </recommendedName>
</protein>
<dbReference type="Pfam" id="PF10618">
    <property type="entry name" value="Tail_tube"/>
    <property type="match status" value="1"/>
</dbReference>
<dbReference type="EMBL" id="BJYF01000001">
    <property type="protein sequence ID" value="GEN58129.1"/>
    <property type="molecule type" value="Genomic_DNA"/>
</dbReference>
<evidence type="ECO:0000313" key="1">
    <source>
        <dbReference type="EMBL" id="GEN58129.1"/>
    </source>
</evidence>
<name>A0A511X5A2_9PROT</name>
<comment type="caution">
    <text evidence="1">The sequence shown here is derived from an EMBL/GenBank/DDBJ whole genome shotgun (WGS) entry which is preliminary data.</text>
</comment>
<dbReference type="Proteomes" id="UP000321635">
    <property type="component" value="Unassembled WGS sequence"/>
</dbReference>
<reference evidence="1 2" key="1">
    <citation type="submission" date="2019-07" db="EMBL/GenBank/DDBJ databases">
        <title>Whole genome shotgun sequence of Acetobacter nitrogenifigens NBRC 105050.</title>
        <authorList>
            <person name="Hosoyama A."/>
            <person name="Uohara A."/>
            <person name="Ohji S."/>
            <person name="Ichikawa N."/>
        </authorList>
    </citation>
    <scope>NUCLEOTIDE SEQUENCE [LARGE SCALE GENOMIC DNA]</scope>
    <source>
        <strain evidence="1 2">NBRC 105050</strain>
    </source>
</reference>
<evidence type="ECO:0008006" key="3">
    <source>
        <dbReference type="Google" id="ProtNLM"/>
    </source>
</evidence>
<dbReference type="AlphaFoldDB" id="A0A511X5A2"/>
<proteinExistence type="predicted"/>
<gene>
    <name evidence="1" type="ORF">ANI02nite_00130</name>
</gene>
<dbReference type="OrthoDB" id="7224894at2"/>
<accession>A0A511X5A2</accession>